<keyword evidence="4" id="KW-0503">Monooxygenase</keyword>
<reference evidence="8 9" key="1">
    <citation type="journal article" date="2022" name="J Glob Antimicrob Resist">
        <title>First complete genome of a multidrug resistant strain of the novel human pathogen Kalamiella piersonii (GABEKP28) identified in human saliva.</title>
        <authorList>
            <person name="McDonagh F."/>
            <person name="Singh N.K."/>
            <person name="Venkateswaran K."/>
            <person name="Lonappan A.M."/>
            <person name="Hallahan B."/>
            <person name="Tuohy A."/>
            <person name="Burke L."/>
            <person name="Kovarova A."/>
            <person name="Miliotis G."/>
        </authorList>
    </citation>
    <scope>NUCLEOTIDE SEQUENCE [LARGE SCALE GENOMIC DNA]</scope>
    <source>
        <strain evidence="8 9">GABEKP28</strain>
    </source>
</reference>
<dbReference type="Gene3D" id="3.20.20.30">
    <property type="entry name" value="Luciferase-like domain"/>
    <property type="match status" value="1"/>
</dbReference>
<dbReference type="CDD" id="cd01095">
    <property type="entry name" value="Nitrilotriacetate_monoxgenase"/>
    <property type="match status" value="1"/>
</dbReference>
<dbReference type="PANTHER" id="PTHR30011:SF16">
    <property type="entry name" value="C2H2 FINGER DOMAIN TRANSCRIPTION FACTOR (EUROFUNG)-RELATED"/>
    <property type="match status" value="1"/>
</dbReference>
<dbReference type="GO" id="GO:0016705">
    <property type="term" value="F:oxidoreductase activity, acting on paired donors, with incorporation or reduction of molecular oxygen"/>
    <property type="evidence" value="ECO:0007669"/>
    <property type="project" value="InterPro"/>
</dbReference>
<feature type="binding site" evidence="6">
    <location>
        <position position="145"/>
    </location>
    <ligand>
        <name>FMN</name>
        <dbReference type="ChEBI" id="CHEBI:58210"/>
    </ligand>
</feature>
<name>A0AAJ5QNT3_9GAMM</name>
<evidence type="ECO:0000256" key="6">
    <source>
        <dbReference type="PIRSR" id="PIRSR000337-1"/>
    </source>
</evidence>
<dbReference type="NCBIfam" id="TIGR03860">
    <property type="entry name" value="FMN_nitrolo"/>
    <property type="match status" value="1"/>
</dbReference>
<protein>
    <submittedName>
        <fullName evidence="8">LLM class flavin-dependent oxidoreductase</fullName>
    </submittedName>
</protein>
<gene>
    <name evidence="8" type="ORF">N5580_21610</name>
</gene>
<feature type="domain" description="Luciferase-like" evidence="7">
    <location>
        <begin position="20"/>
        <end position="380"/>
    </location>
</feature>
<dbReference type="Proteomes" id="UP001211544">
    <property type="component" value="Plasmid pGABEKP28_2"/>
</dbReference>
<keyword evidence="9" id="KW-1185">Reference proteome</keyword>
<proteinExistence type="inferred from homology"/>
<keyword evidence="8" id="KW-0614">Plasmid</keyword>
<evidence type="ECO:0000313" key="8">
    <source>
        <dbReference type="EMBL" id="WBG93355.1"/>
    </source>
</evidence>
<feature type="binding site" evidence="6">
    <location>
        <position position="58"/>
    </location>
    <ligand>
        <name>FMN</name>
        <dbReference type="ChEBI" id="CHEBI:58210"/>
    </ligand>
</feature>
<dbReference type="AlphaFoldDB" id="A0AAJ5QNT3"/>
<accession>A0AAJ5QNT3</accession>
<evidence type="ECO:0000259" key="7">
    <source>
        <dbReference type="Pfam" id="PF00296"/>
    </source>
</evidence>
<dbReference type="SUPFAM" id="SSF51679">
    <property type="entry name" value="Bacterial luciferase-like"/>
    <property type="match status" value="1"/>
</dbReference>
<geneLocation type="plasmid" evidence="8 9">
    <name>pGABEKP28_2</name>
</geneLocation>
<comment type="similarity">
    <text evidence="5">Belongs to the NtaA/SnaA/DszA monooxygenase family.</text>
</comment>
<keyword evidence="3" id="KW-0560">Oxidoreductase</keyword>
<keyword evidence="2 6" id="KW-0288">FMN</keyword>
<dbReference type="InterPro" id="IPR051260">
    <property type="entry name" value="Diverse_substr_monoxygenases"/>
</dbReference>
<dbReference type="InterPro" id="IPR036661">
    <property type="entry name" value="Luciferase-like_sf"/>
</dbReference>
<evidence type="ECO:0000256" key="5">
    <source>
        <dbReference type="ARBA" id="ARBA00033748"/>
    </source>
</evidence>
<dbReference type="GO" id="GO:0004497">
    <property type="term" value="F:monooxygenase activity"/>
    <property type="evidence" value="ECO:0007669"/>
    <property type="project" value="UniProtKB-KW"/>
</dbReference>
<evidence type="ECO:0000256" key="3">
    <source>
        <dbReference type="ARBA" id="ARBA00023002"/>
    </source>
</evidence>
<dbReference type="RefSeq" id="WP_269950663.1">
    <property type="nucleotide sequence ID" value="NZ_CP104760.1"/>
</dbReference>
<evidence type="ECO:0000256" key="1">
    <source>
        <dbReference type="ARBA" id="ARBA00022630"/>
    </source>
</evidence>
<feature type="binding site" evidence="6">
    <location>
        <position position="95"/>
    </location>
    <ligand>
        <name>FMN</name>
        <dbReference type="ChEBI" id="CHEBI:58210"/>
    </ligand>
</feature>
<dbReference type="Pfam" id="PF00296">
    <property type="entry name" value="Bac_luciferase"/>
    <property type="match status" value="1"/>
</dbReference>
<dbReference type="PANTHER" id="PTHR30011">
    <property type="entry name" value="ALKANESULFONATE MONOOXYGENASE-RELATED"/>
    <property type="match status" value="1"/>
</dbReference>
<evidence type="ECO:0000256" key="4">
    <source>
        <dbReference type="ARBA" id="ARBA00023033"/>
    </source>
</evidence>
<dbReference type="PIRSF" id="PIRSF000337">
    <property type="entry name" value="NTA_MOA"/>
    <property type="match status" value="1"/>
</dbReference>
<feature type="binding site" evidence="6">
    <location>
        <position position="149"/>
    </location>
    <ligand>
        <name>FMN</name>
        <dbReference type="ChEBI" id="CHEBI:58210"/>
    </ligand>
</feature>
<dbReference type="KEGG" id="kpie:N5580_21610"/>
<organism evidence="8 9">
    <name type="scientific">Pantoea piersonii</name>
    <dbReference type="NCBI Taxonomy" id="2364647"/>
    <lineage>
        <taxon>Bacteria</taxon>
        <taxon>Pseudomonadati</taxon>
        <taxon>Pseudomonadota</taxon>
        <taxon>Gammaproteobacteria</taxon>
        <taxon>Enterobacterales</taxon>
        <taxon>Erwiniaceae</taxon>
        <taxon>Pantoea</taxon>
    </lineage>
</organism>
<sequence>MMKNRKMHLGTMIHGAMGNMSAWRHQTAQADASISFDFARSIATKAEEGIFDFVFVADGLFINAKSAPHFLNRFEPMTLLSALALVTRKIGLVGTVSTSYSEPFTVARQFMSLDHLSDGRAGWNVVTTPLEGSAKNFSREKHPDHGERYQIAQEYIEVVKGLWNSWDEDAFVRNKETGQFFEPEKMHTLNHEGKYFQVQGPLNIGRSAQGQPVIFQAGTSDAGIALAAAQAEAVFTRQDSVEKAQAYYESLKGELNNYGRSEADLAILQGVTVIVGESAEDAEKQYQSVAGLVSVEEALNFLGRYFDHHDFSQYPLDEPFPELGTLGQNSFRGYTDEIKRKAKEQGFTLRQAALESATPRPVFIGTAEEVADGLQHWFENRAADGFIIMGGTPDTFPRFVDRVVPLLQERGLTPKSYRANTLRENLLNKKITQRQAGQ</sequence>
<evidence type="ECO:0000256" key="2">
    <source>
        <dbReference type="ARBA" id="ARBA00022643"/>
    </source>
</evidence>
<dbReference type="InterPro" id="IPR011251">
    <property type="entry name" value="Luciferase-like_dom"/>
</dbReference>
<dbReference type="InterPro" id="IPR016215">
    <property type="entry name" value="NTA_MOA"/>
</dbReference>
<evidence type="ECO:0000313" key="9">
    <source>
        <dbReference type="Proteomes" id="UP001211544"/>
    </source>
</evidence>
<keyword evidence="1 6" id="KW-0285">Flavoprotein</keyword>
<dbReference type="EMBL" id="CP104760">
    <property type="protein sequence ID" value="WBG93355.1"/>
    <property type="molecule type" value="Genomic_DNA"/>
</dbReference>
<feature type="binding site" evidence="6">
    <location>
        <position position="220"/>
    </location>
    <ligand>
        <name>FMN</name>
        <dbReference type="ChEBI" id="CHEBI:58210"/>
    </ligand>
</feature>